<gene>
    <name evidence="4" type="ORF">C8D98_2341</name>
</gene>
<dbReference type="SMART" id="SM00028">
    <property type="entry name" value="TPR"/>
    <property type="match status" value="3"/>
</dbReference>
<keyword evidence="3" id="KW-0812">Transmembrane</keyword>
<dbReference type="InterPro" id="IPR011990">
    <property type="entry name" value="TPR-like_helical_dom_sf"/>
</dbReference>
<reference evidence="4 5" key="1">
    <citation type="submission" date="2019-03" db="EMBL/GenBank/DDBJ databases">
        <title>Genomic Encyclopedia of Type Strains, Phase IV (KMG-IV): sequencing the most valuable type-strain genomes for metagenomic binning, comparative biology and taxonomic classification.</title>
        <authorList>
            <person name="Goeker M."/>
        </authorList>
    </citation>
    <scope>NUCLEOTIDE SEQUENCE [LARGE SCALE GENOMIC DNA]</scope>
    <source>
        <strain evidence="4 5">DSM 24984</strain>
    </source>
</reference>
<dbReference type="AlphaFoldDB" id="A0A4R1K613"/>
<dbReference type="InterPro" id="IPR019734">
    <property type="entry name" value="TPR_rpt"/>
</dbReference>
<feature type="repeat" description="TPR" evidence="1">
    <location>
        <begin position="302"/>
        <end position="335"/>
    </location>
</feature>
<comment type="caution">
    <text evidence="4">The sequence shown here is derived from an EMBL/GenBank/DDBJ whole genome shotgun (WGS) entry which is preliminary data.</text>
</comment>
<dbReference type="RefSeq" id="WP_132874320.1">
    <property type="nucleotide sequence ID" value="NZ_SMGG01000006.1"/>
</dbReference>
<evidence type="ECO:0000313" key="4">
    <source>
        <dbReference type="EMBL" id="TCK59407.1"/>
    </source>
</evidence>
<feature type="region of interest" description="Disordered" evidence="2">
    <location>
        <begin position="143"/>
        <end position="202"/>
    </location>
</feature>
<evidence type="ECO:0000256" key="2">
    <source>
        <dbReference type="SAM" id="MobiDB-lite"/>
    </source>
</evidence>
<feature type="region of interest" description="Disordered" evidence="2">
    <location>
        <begin position="81"/>
        <end position="128"/>
    </location>
</feature>
<feature type="region of interest" description="Disordered" evidence="2">
    <location>
        <begin position="13"/>
        <end position="37"/>
    </location>
</feature>
<keyword evidence="1" id="KW-0802">TPR repeat</keyword>
<dbReference type="EMBL" id="SMGG01000006">
    <property type="protein sequence ID" value="TCK59407.1"/>
    <property type="molecule type" value="Genomic_DNA"/>
</dbReference>
<evidence type="ECO:0000256" key="3">
    <source>
        <dbReference type="SAM" id="Phobius"/>
    </source>
</evidence>
<evidence type="ECO:0000313" key="5">
    <source>
        <dbReference type="Proteomes" id="UP000294614"/>
    </source>
</evidence>
<dbReference type="PROSITE" id="PS50005">
    <property type="entry name" value="TPR"/>
    <property type="match status" value="1"/>
</dbReference>
<feature type="transmembrane region" description="Helical" evidence="3">
    <location>
        <begin position="42"/>
        <end position="61"/>
    </location>
</feature>
<keyword evidence="5" id="KW-1185">Reference proteome</keyword>
<feature type="compositionally biased region" description="Low complexity" evidence="2">
    <location>
        <begin position="159"/>
        <end position="178"/>
    </location>
</feature>
<organism evidence="4 5">
    <name type="scientific">Seleniivibrio woodruffii</name>
    <dbReference type="NCBI Taxonomy" id="1078050"/>
    <lineage>
        <taxon>Bacteria</taxon>
        <taxon>Pseudomonadati</taxon>
        <taxon>Deferribacterota</taxon>
        <taxon>Deferribacteres</taxon>
        <taxon>Deferribacterales</taxon>
        <taxon>Geovibrionaceae</taxon>
        <taxon>Seleniivibrio</taxon>
    </lineage>
</organism>
<keyword evidence="3" id="KW-1133">Transmembrane helix</keyword>
<proteinExistence type="predicted"/>
<dbReference type="Proteomes" id="UP000294614">
    <property type="component" value="Unassembled WGS sequence"/>
</dbReference>
<dbReference type="Gene3D" id="1.25.40.10">
    <property type="entry name" value="Tetratricopeptide repeat domain"/>
    <property type="match status" value="1"/>
</dbReference>
<protein>
    <submittedName>
        <fullName evidence="4">Tetratricopeptide repeat protein</fullName>
    </submittedName>
</protein>
<keyword evidence="3" id="KW-0472">Membrane</keyword>
<evidence type="ECO:0000256" key="1">
    <source>
        <dbReference type="PROSITE-ProRule" id="PRU00339"/>
    </source>
</evidence>
<name>A0A4R1K613_9BACT</name>
<accession>A0A4R1K613</accession>
<dbReference type="SUPFAM" id="SSF48452">
    <property type="entry name" value="TPR-like"/>
    <property type="match status" value="1"/>
</dbReference>
<dbReference type="OrthoDB" id="15560at2"/>
<sequence>MSLVLDSLKKVNSSNRKGGAVPPSMLNLKPSGRRGKGPRKSLLVLLAVAVIGFMIVMFMPAGNDYKVNAAADAVPMAAEPVVQSPDASAPAPRKAPEPQTAQPVQPAPVQQPPMAEKAPEYDPTAANQQRLAAMRSLPEIHKPAGLEPQQSAPMPPQTPAAAPAQPETPAQPEVQAAPRPTVQSNPSFVLSGKAKREYDRKSEYNTTVAQAAEALRNGNNRRAEEFYSRALAENATKPVLTGFLTAKIRQGKLNEVQPVIDDHPYLADASVVSAAAMEMSSLGLDQQALSLLNSNTRKSGSGQIYYTAGLIQENAGDFDKAETAYQKAVHAAPGDAYMLYAYARILDIQKKYGEAVNAYEKLASIPSADDAMKNNAKARAALLKNYMSSLN</sequence>
<dbReference type="Pfam" id="PF13432">
    <property type="entry name" value="TPR_16"/>
    <property type="match status" value="1"/>
</dbReference>